<keyword evidence="5" id="KW-1185">Reference proteome</keyword>
<feature type="domain" description="Isopropylmalate dehydrogenase-like" evidence="3">
    <location>
        <begin position="5"/>
        <end position="331"/>
    </location>
</feature>
<accession>A0ABR4WFD0</accession>
<proteinExistence type="inferred from homology"/>
<dbReference type="EC" id="1.1.1.41" evidence="4"/>
<dbReference type="Proteomes" id="UP000029443">
    <property type="component" value="Unassembled WGS sequence"/>
</dbReference>
<evidence type="ECO:0000259" key="3">
    <source>
        <dbReference type="SMART" id="SM01329"/>
    </source>
</evidence>
<dbReference type="PANTHER" id="PTHR11835:SF34">
    <property type="entry name" value="ISOCITRATE DEHYDROGENASE [NAD] SUBUNIT ALPHA, MITOCHONDRIAL"/>
    <property type="match status" value="1"/>
</dbReference>
<keyword evidence="2 4" id="KW-0560">Oxidoreductase</keyword>
<reference evidence="4 5" key="1">
    <citation type="submission" date="2012-09" db="EMBL/GenBank/DDBJ databases">
        <title>Genome Sequence of alkane-degrading Bacterium Alcanivorax jadensis T9.</title>
        <authorList>
            <person name="Lai Q."/>
            <person name="Shao Z."/>
        </authorList>
    </citation>
    <scope>NUCLEOTIDE SEQUENCE [LARGE SCALE GENOMIC DNA]</scope>
    <source>
        <strain evidence="4 5">T9</strain>
    </source>
</reference>
<sequence length="339" mass="36566">MNKNTVTVIPGDGIGPDIVDATVRILKALDCGLEFEYAIAGQAALDKGLDLVPEETLAVLRRNRLALKGPITTPVGGGFSSVNVTLRKTFDLFANVRPALSIPGVKSRYDNVDIMTVRENIEGIYSGLGQTVSDDGETAELRSRITRTESERLLRFAYETAVKQGRKKVTVVHKANIMKSTSGLFLDVARKVREDYPQLEHEEMIVDACAMQLAMNPHRFDVIVTTNLFGDILSDLCAGLIGGLGVAPGANIGEHGGLFEAVHGSAPDIAGQGIANPTAIMLAGALMLDYIELHDKAKQLRRTVRQVVGEGEIVTPDLGGRASTSEFTDELVRRLEQNS</sequence>
<dbReference type="NCBIfam" id="NF006529">
    <property type="entry name" value="PRK08997.1"/>
    <property type="match status" value="1"/>
</dbReference>
<name>A0ABR4WFD0_9GAMM</name>
<dbReference type="EMBL" id="ARXU01000003">
    <property type="protein sequence ID" value="KGD62143.1"/>
    <property type="molecule type" value="Genomic_DNA"/>
</dbReference>
<dbReference type="InterPro" id="IPR024084">
    <property type="entry name" value="IsoPropMal-DH-like_dom"/>
</dbReference>
<dbReference type="PANTHER" id="PTHR11835">
    <property type="entry name" value="DECARBOXYLATING DEHYDROGENASES-ISOCITRATE, ISOPROPYLMALATE, TARTRATE"/>
    <property type="match status" value="1"/>
</dbReference>
<dbReference type="RefSeq" id="WP_035246232.1">
    <property type="nucleotide sequence ID" value="NZ_ARXU01000003.1"/>
</dbReference>
<gene>
    <name evidence="4" type="ORF">T9A_01352</name>
</gene>
<dbReference type="GO" id="GO:0004449">
    <property type="term" value="F:isocitrate dehydrogenase (NAD+) activity"/>
    <property type="evidence" value="ECO:0007669"/>
    <property type="project" value="UniProtKB-EC"/>
</dbReference>
<evidence type="ECO:0000313" key="5">
    <source>
        <dbReference type="Proteomes" id="UP000029443"/>
    </source>
</evidence>
<evidence type="ECO:0000256" key="1">
    <source>
        <dbReference type="ARBA" id="ARBA00007769"/>
    </source>
</evidence>
<dbReference type="Gene3D" id="3.40.718.10">
    <property type="entry name" value="Isopropylmalate Dehydrogenase"/>
    <property type="match status" value="1"/>
</dbReference>
<evidence type="ECO:0000256" key="2">
    <source>
        <dbReference type="ARBA" id="ARBA00023002"/>
    </source>
</evidence>
<dbReference type="InterPro" id="IPR019818">
    <property type="entry name" value="IsoCit/isopropylmalate_DH_CS"/>
</dbReference>
<evidence type="ECO:0000313" key="4">
    <source>
        <dbReference type="EMBL" id="KGD62143.1"/>
    </source>
</evidence>
<dbReference type="SUPFAM" id="SSF53659">
    <property type="entry name" value="Isocitrate/Isopropylmalate dehydrogenase-like"/>
    <property type="match status" value="1"/>
</dbReference>
<protein>
    <submittedName>
        <fullName evidence="4">Isocitrate dehydrogenase</fullName>
        <ecNumber evidence="4">1.1.1.41</ecNumber>
    </submittedName>
</protein>
<dbReference type="SMART" id="SM01329">
    <property type="entry name" value="Iso_dh"/>
    <property type="match status" value="1"/>
</dbReference>
<dbReference type="PROSITE" id="PS00470">
    <property type="entry name" value="IDH_IMDH"/>
    <property type="match status" value="1"/>
</dbReference>
<comment type="caution">
    <text evidence="4">The sequence shown here is derived from an EMBL/GenBank/DDBJ whole genome shotgun (WGS) entry which is preliminary data.</text>
</comment>
<organism evidence="4 5">
    <name type="scientific">Alcanivorax jadensis T9</name>
    <dbReference type="NCBI Taxonomy" id="1177181"/>
    <lineage>
        <taxon>Bacteria</taxon>
        <taxon>Pseudomonadati</taxon>
        <taxon>Pseudomonadota</taxon>
        <taxon>Gammaproteobacteria</taxon>
        <taxon>Oceanospirillales</taxon>
        <taxon>Alcanivoracaceae</taxon>
        <taxon>Alcanivorax</taxon>
    </lineage>
</organism>
<dbReference type="Pfam" id="PF00180">
    <property type="entry name" value="Iso_dh"/>
    <property type="match status" value="1"/>
</dbReference>
<comment type="similarity">
    <text evidence="1">Belongs to the isocitrate and isopropylmalate dehydrogenases family.</text>
</comment>